<dbReference type="AlphaFoldDB" id="A0A0A8Y183"/>
<organism evidence="1">
    <name type="scientific">Arundo donax</name>
    <name type="common">Giant reed</name>
    <name type="synonym">Donax arundinaceus</name>
    <dbReference type="NCBI Taxonomy" id="35708"/>
    <lineage>
        <taxon>Eukaryota</taxon>
        <taxon>Viridiplantae</taxon>
        <taxon>Streptophyta</taxon>
        <taxon>Embryophyta</taxon>
        <taxon>Tracheophyta</taxon>
        <taxon>Spermatophyta</taxon>
        <taxon>Magnoliopsida</taxon>
        <taxon>Liliopsida</taxon>
        <taxon>Poales</taxon>
        <taxon>Poaceae</taxon>
        <taxon>PACMAD clade</taxon>
        <taxon>Arundinoideae</taxon>
        <taxon>Arundineae</taxon>
        <taxon>Arundo</taxon>
    </lineage>
</organism>
<protein>
    <submittedName>
        <fullName evidence="1">Uncharacterized protein</fullName>
    </submittedName>
</protein>
<accession>A0A0A8Y183</accession>
<reference evidence="1" key="2">
    <citation type="journal article" date="2015" name="Data Brief">
        <title>Shoot transcriptome of the giant reed, Arundo donax.</title>
        <authorList>
            <person name="Barrero R.A."/>
            <person name="Guerrero F.D."/>
            <person name="Moolhuijzen P."/>
            <person name="Goolsby J.A."/>
            <person name="Tidwell J."/>
            <person name="Bellgard S.E."/>
            <person name="Bellgard M.I."/>
        </authorList>
    </citation>
    <scope>NUCLEOTIDE SEQUENCE</scope>
    <source>
        <tissue evidence="1">Shoot tissue taken approximately 20 cm above the soil surface</tissue>
    </source>
</reference>
<evidence type="ECO:0000313" key="1">
    <source>
        <dbReference type="EMBL" id="JAD19806.1"/>
    </source>
</evidence>
<proteinExistence type="predicted"/>
<reference evidence="1" key="1">
    <citation type="submission" date="2014-09" db="EMBL/GenBank/DDBJ databases">
        <authorList>
            <person name="Magalhaes I.L.F."/>
            <person name="Oliveira U."/>
            <person name="Santos F.R."/>
            <person name="Vidigal T.H.D.A."/>
            <person name="Brescovit A.D."/>
            <person name="Santos A.J."/>
        </authorList>
    </citation>
    <scope>NUCLEOTIDE SEQUENCE</scope>
    <source>
        <tissue evidence="1">Shoot tissue taken approximately 20 cm above the soil surface</tissue>
    </source>
</reference>
<sequence length="50" mass="5888">MVAKMKNVPAFRPRYKEIHQPKLQSKCMDTYADATIHRDCLTKSFFQLLS</sequence>
<dbReference type="EMBL" id="GBRH01278089">
    <property type="protein sequence ID" value="JAD19806.1"/>
    <property type="molecule type" value="Transcribed_RNA"/>
</dbReference>
<name>A0A0A8Y183_ARUDO</name>